<keyword evidence="1" id="KW-0175">Coiled coil</keyword>
<name>A0A0R2L600_9LACO</name>
<dbReference type="Proteomes" id="UP000321429">
    <property type="component" value="Unassembled WGS sequence"/>
</dbReference>
<reference evidence="3 4" key="1">
    <citation type="journal article" date="2015" name="Genome Announc.">
        <title>Expanding the biotechnology potential of lactobacilli through comparative genomics of 213 strains and associated genera.</title>
        <authorList>
            <person name="Sun Z."/>
            <person name="Harris H.M."/>
            <person name="McCann A."/>
            <person name="Guo C."/>
            <person name="Argimon S."/>
            <person name="Zhang W."/>
            <person name="Yang X."/>
            <person name="Jeffery I.B."/>
            <person name="Cooney J.C."/>
            <person name="Kagawa T.F."/>
            <person name="Liu W."/>
            <person name="Song Y."/>
            <person name="Salvetti E."/>
            <person name="Wrobel A."/>
            <person name="Rasinkangas P."/>
            <person name="Parkhill J."/>
            <person name="Rea M.C."/>
            <person name="O'Sullivan O."/>
            <person name="Ritari J."/>
            <person name="Douillard F.P."/>
            <person name="Paul Ross R."/>
            <person name="Yang R."/>
            <person name="Briner A.E."/>
            <person name="Felis G.E."/>
            <person name="de Vos W.M."/>
            <person name="Barrangou R."/>
            <person name="Klaenhammer T.R."/>
            <person name="Caufield P.W."/>
            <person name="Cui Y."/>
            <person name="Zhang H."/>
            <person name="O'Toole P.W."/>
        </authorList>
    </citation>
    <scope>NUCLEOTIDE SEQUENCE [LARGE SCALE GENOMIC DNA]</scope>
    <source>
        <strain evidence="3 4">DSM 22696</strain>
    </source>
</reference>
<protein>
    <submittedName>
        <fullName evidence="3">Uncharacterized protein</fullName>
    </submittedName>
</protein>
<proteinExistence type="predicted"/>
<evidence type="ECO:0000313" key="3">
    <source>
        <dbReference type="EMBL" id="KRN97209.1"/>
    </source>
</evidence>
<comment type="caution">
    <text evidence="3">The sequence shown here is derived from an EMBL/GenBank/DDBJ whole genome shotgun (WGS) entry which is preliminary data.</text>
</comment>
<evidence type="ECO:0000313" key="4">
    <source>
        <dbReference type="Proteomes" id="UP000051139"/>
    </source>
</evidence>
<organism evidence="3 4">
    <name type="scientific">Furfurilactobacillus siliginis</name>
    <dbReference type="NCBI Taxonomy" id="348151"/>
    <lineage>
        <taxon>Bacteria</taxon>
        <taxon>Bacillati</taxon>
        <taxon>Bacillota</taxon>
        <taxon>Bacilli</taxon>
        <taxon>Lactobacillales</taxon>
        <taxon>Lactobacillaceae</taxon>
        <taxon>Furfurilactobacillus</taxon>
    </lineage>
</organism>
<keyword evidence="4" id="KW-1185">Reference proteome</keyword>
<evidence type="ECO:0000313" key="5">
    <source>
        <dbReference type="Proteomes" id="UP000321429"/>
    </source>
</evidence>
<evidence type="ECO:0000313" key="2">
    <source>
        <dbReference type="EMBL" id="GEK29318.1"/>
    </source>
</evidence>
<dbReference type="EMBL" id="JQCB01000001">
    <property type="protein sequence ID" value="KRN97209.1"/>
    <property type="molecule type" value="Genomic_DNA"/>
</dbReference>
<reference evidence="2 5" key="2">
    <citation type="submission" date="2019-07" db="EMBL/GenBank/DDBJ databases">
        <title>Whole genome shotgun sequence of Lactobacillus siliginis NBRC 101315.</title>
        <authorList>
            <person name="Hosoyama A."/>
            <person name="Uohara A."/>
            <person name="Ohji S."/>
            <person name="Ichikawa N."/>
        </authorList>
    </citation>
    <scope>NUCLEOTIDE SEQUENCE [LARGE SCALE GENOMIC DNA]</scope>
    <source>
        <strain evidence="2 5">NBRC 101315</strain>
    </source>
</reference>
<dbReference type="Proteomes" id="UP000051139">
    <property type="component" value="Unassembled WGS sequence"/>
</dbReference>
<evidence type="ECO:0000256" key="1">
    <source>
        <dbReference type="SAM" id="Coils"/>
    </source>
</evidence>
<accession>A0A0R2L600</accession>
<dbReference type="STRING" id="348151.IV55_GL000132"/>
<sequence>MFDNDDALIAQLGQLRDREQQLTDNDYMTAYYKGYSSSGATLAEVQDEMDEVQQQIRDLERQLGEDDLN</sequence>
<dbReference type="EMBL" id="BJUD01000045">
    <property type="protein sequence ID" value="GEK29318.1"/>
    <property type="molecule type" value="Genomic_DNA"/>
</dbReference>
<dbReference type="OrthoDB" id="2322427at2"/>
<gene>
    <name evidence="3" type="ORF">IV55_GL000132</name>
    <name evidence="2" type="ORF">LSI01_16290</name>
</gene>
<dbReference type="AlphaFoldDB" id="A0A0R2L600"/>
<dbReference type="PATRIC" id="fig|348151.3.peg.135"/>
<dbReference type="RefSeq" id="WP_057808470.1">
    <property type="nucleotide sequence ID" value="NZ_BJUD01000045.1"/>
</dbReference>
<feature type="coiled-coil region" evidence="1">
    <location>
        <begin position="42"/>
        <end position="69"/>
    </location>
</feature>